<name>A0AAN5I512_9BILA</name>
<dbReference type="PANTHER" id="PTHR44825:SF1">
    <property type="entry name" value="DNAJ HOMOLOG SUBFAMILY C MEMBER 4"/>
    <property type="match status" value="1"/>
</dbReference>
<feature type="domain" description="J" evidence="2">
    <location>
        <begin position="46"/>
        <end position="111"/>
    </location>
</feature>
<evidence type="ECO:0000259" key="2">
    <source>
        <dbReference type="PROSITE" id="PS50076"/>
    </source>
</evidence>
<dbReference type="Gene3D" id="1.10.287.110">
    <property type="entry name" value="DnaJ domain"/>
    <property type="match status" value="1"/>
</dbReference>
<reference evidence="4" key="1">
    <citation type="submission" date="2022-10" db="EMBL/GenBank/DDBJ databases">
        <title>Genome assembly of Pristionchus species.</title>
        <authorList>
            <person name="Yoshida K."/>
            <person name="Sommer R.J."/>
        </authorList>
    </citation>
    <scope>NUCLEOTIDE SEQUENCE [LARGE SCALE GENOMIC DNA]</scope>
    <source>
        <strain evidence="4">RS5460</strain>
    </source>
</reference>
<evidence type="ECO:0000256" key="1">
    <source>
        <dbReference type="SAM" id="MobiDB-lite"/>
    </source>
</evidence>
<dbReference type="EMBL" id="BTRK01000005">
    <property type="protein sequence ID" value="GMR52527.1"/>
    <property type="molecule type" value="Genomic_DNA"/>
</dbReference>
<dbReference type="Proteomes" id="UP001328107">
    <property type="component" value="Unassembled WGS sequence"/>
</dbReference>
<feature type="non-terminal residue" evidence="3">
    <location>
        <position position="1"/>
    </location>
</feature>
<dbReference type="InterPro" id="IPR001623">
    <property type="entry name" value="DnaJ_domain"/>
</dbReference>
<proteinExistence type="predicted"/>
<dbReference type="PRINTS" id="PR00625">
    <property type="entry name" value="JDOMAIN"/>
</dbReference>
<evidence type="ECO:0000313" key="3">
    <source>
        <dbReference type="EMBL" id="GMR52527.1"/>
    </source>
</evidence>
<sequence length="308" mass="35791">AELAGNVMHFPRVHSTCLGLCSNSPSSSLTVRSISLTPLRLKKERCFYEVLGVSRGASQDEIKKAFYEKSKKLHPDLHNASNESTVAFVELKTAYDTLRRPADRRLYDHRDEMEERARERAAYRHPYRSSMHPDYYGGRGDWQSFFRNNPNRRPGGEENLSESEIFKRREELWKIIMKWTIIGAAAVVLYNVGYVIQIRAGEHRLSQLIDSDEIAKSFLRQPEFKGRKTDACEVAEIASLLKKDIDEAYRKKREEIGEIRNPDEIREEYRWMRAVEDAGLYARYREKRDREKAERRAAAASAGQAEQQ</sequence>
<dbReference type="Pfam" id="PF00226">
    <property type="entry name" value="DnaJ"/>
    <property type="match status" value="1"/>
</dbReference>
<gene>
    <name evidence="3" type="ORF">PMAYCL1PPCAC_22722</name>
</gene>
<keyword evidence="4" id="KW-1185">Reference proteome</keyword>
<protein>
    <recommendedName>
        <fullName evidence="2">J domain-containing protein</fullName>
    </recommendedName>
</protein>
<feature type="region of interest" description="Disordered" evidence="1">
    <location>
        <begin position="286"/>
        <end position="308"/>
    </location>
</feature>
<evidence type="ECO:0000313" key="4">
    <source>
        <dbReference type="Proteomes" id="UP001328107"/>
    </source>
</evidence>
<comment type="caution">
    <text evidence="3">The sequence shown here is derived from an EMBL/GenBank/DDBJ whole genome shotgun (WGS) entry which is preliminary data.</text>
</comment>
<organism evidence="3 4">
    <name type="scientific">Pristionchus mayeri</name>
    <dbReference type="NCBI Taxonomy" id="1317129"/>
    <lineage>
        <taxon>Eukaryota</taxon>
        <taxon>Metazoa</taxon>
        <taxon>Ecdysozoa</taxon>
        <taxon>Nematoda</taxon>
        <taxon>Chromadorea</taxon>
        <taxon>Rhabditida</taxon>
        <taxon>Rhabditina</taxon>
        <taxon>Diplogasteromorpha</taxon>
        <taxon>Diplogasteroidea</taxon>
        <taxon>Neodiplogasteridae</taxon>
        <taxon>Pristionchus</taxon>
    </lineage>
</organism>
<feature type="compositionally biased region" description="Basic and acidic residues" evidence="1">
    <location>
        <begin position="286"/>
        <end position="297"/>
    </location>
</feature>
<dbReference type="InterPro" id="IPR036869">
    <property type="entry name" value="J_dom_sf"/>
</dbReference>
<dbReference type="PROSITE" id="PS50076">
    <property type="entry name" value="DNAJ_2"/>
    <property type="match status" value="1"/>
</dbReference>
<accession>A0AAN5I512</accession>
<dbReference type="SUPFAM" id="SSF46565">
    <property type="entry name" value="Chaperone J-domain"/>
    <property type="match status" value="1"/>
</dbReference>
<dbReference type="PANTHER" id="PTHR44825">
    <property type="match status" value="1"/>
</dbReference>
<dbReference type="SMART" id="SM00271">
    <property type="entry name" value="DnaJ"/>
    <property type="match status" value="1"/>
</dbReference>
<dbReference type="InterPro" id="IPR052763">
    <property type="entry name" value="DnaJ_C4"/>
</dbReference>
<dbReference type="CDD" id="cd06257">
    <property type="entry name" value="DnaJ"/>
    <property type="match status" value="1"/>
</dbReference>
<dbReference type="AlphaFoldDB" id="A0AAN5I512"/>